<name>E6VWU5_PSEA9</name>
<feature type="compositionally biased region" description="Basic and acidic residues" evidence="1">
    <location>
        <begin position="84"/>
        <end position="104"/>
    </location>
</feature>
<sequence length="104" mass="11434" precursor="true">MGHRTRKSAPESETVIGVLIPHGWDEHFSVTSISLACDGEREIVINNLDAHPGLLVLLRKRISATGAVVRDEQGESMAVQSYRPLKENDGNDFEPKGTTHENSL</sequence>
<dbReference type="RefSeq" id="WP_013515613.1">
    <property type="nucleotide sequence ID" value="NC_014844.1"/>
</dbReference>
<keyword evidence="3" id="KW-1185">Reference proteome</keyword>
<dbReference type="KEGG" id="das:Daes_2711"/>
<evidence type="ECO:0000256" key="1">
    <source>
        <dbReference type="SAM" id="MobiDB-lite"/>
    </source>
</evidence>
<organism evidence="2 3">
    <name type="scientific">Pseudodesulfovibrio aespoeensis (strain ATCC 700646 / DSM 10631 / Aspo-2)</name>
    <name type="common">Desulfovibrio aespoeensis</name>
    <dbReference type="NCBI Taxonomy" id="643562"/>
    <lineage>
        <taxon>Bacteria</taxon>
        <taxon>Pseudomonadati</taxon>
        <taxon>Thermodesulfobacteriota</taxon>
        <taxon>Desulfovibrionia</taxon>
        <taxon>Desulfovibrionales</taxon>
        <taxon>Desulfovibrionaceae</taxon>
    </lineage>
</organism>
<feature type="region of interest" description="Disordered" evidence="1">
    <location>
        <begin position="73"/>
        <end position="104"/>
    </location>
</feature>
<reference evidence="2 3" key="2">
    <citation type="journal article" date="2014" name="Genome Announc.">
        <title>Complete Genome Sequence of the Subsurface, Mesophilic Sulfate-Reducing Bacterium Desulfovibrio aespoeensis Aspo-2.</title>
        <authorList>
            <person name="Pedersen K."/>
            <person name="Bengtsson A."/>
            <person name="Edlund J."/>
            <person name="Rabe L."/>
            <person name="Hazen T."/>
            <person name="Chakraborty R."/>
            <person name="Goodwin L."/>
            <person name="Shapiro N."/>
        </authorList>
    </citation>
    <scope>NUCLEOTIDE SEQUENCE [LARGE SCALE GENOMIC DNA]</scope>
    <source>
        <strain evidence="3">ATCC 700646 / DSM 10631 / Aspo-2</strain>
    </source>
</reference>
<dbReference type="EMBL" id="CP002431">
    <property type="protein sequence ID" value="ADU63707.1"/>
    <property type="molecule type" value="Genomic_DNA"/>
</dbReference>
<evidence type="ECO:0000313" key="2">
    <source>
        <dbReference type="EMBL" id="ADU63707.1"/>
    </source>
</evidence>
<proteinExistence type="predicted"/>
<dbReference type="STRING" id="643562.Daes_2711"/>
<dbReference type="OrthoDB" id="5465417at2"/>
<reference evidence="3" key="1">
    <citation type="submission" date="2010-12" db="EMBL/GenBank/DDBJ databases">
        <title>Complete sequence of Desulfovibrio aespoeensis Aspo-2.</title>
        <authorList>
            <consortium name="US DOE Joint Genome Institute"/>
            <person name="Lucas S."/>
            <person name="Copeland A."/>
            <person name="Lapidus A."/>
            <person name="Cheng J.-F."/>
            <person name="Goodwin L."/>
            <person name="Pitluck S."/>
            <person name="Chertkov O."/>
            <person name="Misra M."/>
            <person name="Detter J.C."/>
            <person name="Han C."/>
            <person name="Tapia R."/>
            <person name="Land M."/>
            <person name="Hauser L."/>
            <person name="Kyrpides N."/>
            <person name="Ivanova N."/>
            <person name="Ovchinnikova G."/>
            <person name="Pedersen K."/>
            <person name="Jagevall S."/>
            <person name="Hazen T."/>
            <person name="Woyke T."/>
        </authorList>
    </citation>
    <scope>NUCLEOTIDE SEQUENCE [LARGE SCALE GENOMIC DNA]</scope>
    <source>
        <strain evidence="3">ATCC 700646 / DSM 10631 / Aspo-2</strain>
    </source>
</reference>
<accession>E6VWU5</accession>
<dbReference type="HOGENOM" id="CLU_2436012_0_0_7"/>
<dbReference type="Proteomes" id="UP000002191">
    <property type="component" value="Chromosome"/>
</dbReference>
<gene>
    <name evidence="2" type="ordered locus">Daes_2711</name>
</gene>
<protein>
    <submittedName>
        <fullName evidence="2">Uncharacterized protein</fullName>
    </submittedName>
</protein>
<evidence type="ECO:0000313" key="3">
    <source>
        <dbReference type="Proteomes" id="UP000002191"/>
    </source>
</evidence>
<dbReference type="AlphaFoldDB" id="E6VWU5"/>
<dbReference type="eggNOG" id="ENOG503187B">
    <property type="taxonomic scope" value="Bacteria"/>
</dbReference>